<dbReference type="Gene3D" id="2.160.20.10">
    <property type="entry name" value="Single-stranded right-handed beta-helix, Pectin lyase-like"/>
    <property type="match status" value="1"/>
</dbReference>
<dbReference type="GO" id="GO:0004650">
    <property type="term" value="F:polygalacturonase activity"/>
    <property type="evidence" value="ECO:0007669"/>
    <property type="project" value="InterPro"/>
</dbReference>
<evidence type="ECO:0000313" key="7">
    <source>
        <dbReference type="Proteomes" id="UP000886758"/>
    </source>
</evidence>
<evidence type="ECO:0000256" key="4">
    <source>
        <dbReference type="RuleBase" id="RU361169"/>
    </source>
</evidence>
<sequence>MKYNVLDFGAVGDGKTNDGRAIQQAIDACCKSGGVVVLPQNHTFISGSIVLKSNVELHLEKNACLKASDRLSDFDLLKKKSIRRVEKPTWENCDYSGKPTKYFLYAYQAENIQITGEGVVDGNEEIFYGTVSPYHIDGYFYPRVPLVYFEDCKKIAILNVTFQKSAFWTTHLVGCEDVLIDGLKIYNNLRLANCDGIDPDHCKNVLIRNCTIESADDCIVFKTTKDNHQYGRCSHITVENCRLISTSAAIKFGTESVDDFTDITVRNCTILKSNRGISFQLRDEGSIKNIRFEHLRIETRRFSPVEWWGKGEGISITANPRKKNQPVGTISDVRFFDIQMDCENGIFIYGDPTQNIFDITFENIELRLNRKTKWPLDTHDIRPCEGNGTIEGRMNFIKCVHAKNITFQKMTYQADSEMQKEMNEAFCLEHTTGIQMIK</sequence>
<protein>
    <submittedName>
        <fullName evidence="6">Right-handed parallel beta-helix repeat-containing protein</fullName>
    </submittedName>
</protein>
<dbReference type="InterPro" id="IPR024535">
    <property type="entry name" value="RHGA/B-epi-like_pectate_lyase"/>
</dbReference>
<comment type="caution">
    <text evidence="6">The sequence shown here is derived from an EMBL/GenBank/DDBJ whole genome shotgun (WGS) entry which is preliminary data.</text>
</comment>
<feature type="domain" description="Rhamnogalacturonase A/B/Epimerase-like pectate lyase" evidence="5">
    <location>
        <begin position="4"/>
        <end position="74"/>
    </location>
</feature>
<dbReference type="EMBL" id="DVLF01000189">
    <property type="protein sequence ID" value="HIT50578.1"/>
    <property type="molecule type" value="Genomic_DNA"/>
</dbReference>
<keyword evidence="2 4" id="KW-0378">Hydrolase</keyword>
<dbReference type="PANTHER" id="PTHR31339">
    <property type="entry name" value="PECTIN LYASE-RELATED"/>
    <property type="match status" value="1"/>
</dbReference>
<dbReference type="AlphaFoldDB" id="A0A9D1GSC2"/>
<name>A0A9D1GSC2_9MOLU</name>
<dbReference type="SMART" id="SM00710">
    <property type="entry name" value="PbH1"/>
    <property type="match status" value="6"/>
</dbReference>
<dbReference type="GO" id="GO:0005975">
    <property type="term" value="P:carbohydrate metabolic process"/>
    <property type="evidence" value="ECO:0007669"/>
    <property type="project" value="InterPro"/>
</dbReference>
<dbReference type="InterPro" id="IPR011050">
    <property type="entry name" value="Pectin_lyase_fold/virulence"/>
</dbReference>
<evidence type="ECO:0000259" key="5">
    <source>
        <dbReference type="Pfam" id="PF12708"/>
    </source>
</evidence>
<dbReference type="InterPro" id="IPR000743">
    <property type="entry name" value="Glyco_hydro_28"/>
</dbReference>
<organism evidence="6 7">
    <name type="scientific">Candidatus Pelethenecus faecipullorum</name>
    <dbReference type="NCBI Taxonomy" id="2840900"/>
    <lineage>
        <taxon>Bacteria</taxon>
        <taxon>Bacillati</taxon>
        <taxon>Mycoplasmatota</taxon>
        <taxon>Mollicutes</taxon>
        <taxon>Candidatus Pelethenecus</taxon>
    </lineage>
</organism>
<dbReference type="Proteomes" id="UP000886758">
    <property type="component" value="Unassembled WGS sequence"/>
</dbReference>
<proteinExistence type="inferred from homology"/>
<evidence type="ECO:0000256" key="3">
    <source>
        <dbReference type="ARBA" id="ARBA00023295"/>
    </source>
</evidence>
<keyword evidence="3 4" id="KW-0326">Glycosidase</keyword>
<evidence type="ECO:0000256" key="2">
    <source>
        <dbReference type="ARBA" id="ARBA00022801"/>
    </source>
</evidence>
<dbReference type="PANTHER" id="PTHR31339:SF9">
    <property type="entry name" value="PLASMIN AND FIBRONECTIN-BINDING PROTEIN A"/>
    <property type="match status" value="1"/>
</dbReference>
<dbReference type="SUPFAM" id="SSF51126">
    <property type="entry name" value="Pectin lyase-like"/>
    <property type="match status" value="1"/>
</dbReference>
<comment type="similarity">
    <text evidence="1 4">Belongs to the glycosyl hydrolase 28 family.</text>
</comment>
<dbReference type="Pfam" id="PF12708">
    <property type="entry name" value="Pect-lyase_RHGA_epim"/>
    <property type="match status" value="1"/>
</dbReference>
<accession>A0A9D1GSC2</accession>
<dbReference type="InterPro" id="IPR006626">
    <property type="entry name" value="PbH1"/>
</dbReference>
<reference evidence="6" key="1">
    <citation type="submission" date="2020-10" db="EMBL/GenBank/DDBJ databases">
        <authorList>
            <person name="Gilroy R."/>
        </authorList>
    </citation>
    <scope>NUCLEOTIDE SEQUENCE</scope>
    <source>
        <strain evidence="6">ChiW17-6978</strain>
    </source>
</reference>
<gene>
    <name evidence="6" type="ORF">IAD46_06065</name>
</gene>
<reference evidence="6" key="2">
    <citation type="journal article" date="2021" name="PeerJ">
        <title>Extensive microbial diversity within the chicken gut microbiome revealed by metagenomics and culture.</title>
        <authorList>
            <person name="Gilroy R."/>
            <person name="Ravi A."/>
            <person name="Getino M."/>
            <person name="Pursley I."/>
            <person name="Horton D.L."/>
            <person name="Alikhan N.F."/>
            <person name="Baker D."/>
            <person name="Gharbi K."/>
            <person name="Hall N."/>
            <person name="Watson M."/>
            <person name="Adriaenssens E.M."/>
            <person name="Foster-Nyarko E."/>
            <person name="Jarju S."/>
            <person name="Secka A."/>
            <person name="Antonio M."/>
            <person name="Oren A."/>
            <person name="Chaudhuri R.R."/>
            <person name="La Ragione R."/>
            <person name="Hildebrand F."/>
            <person name="Pallen M.J."/>
        </authorList>
    </citation>
    <scope>NUCLEOTIDE SEQUENCE</scope>
    <source>
        <strain evidence="6">ChiW17-6978</strain>
    </source>
</reference>
<dbReference type="InterPro" id="IPR012334">
    <property type="entry name" value="Pectin_lyas_fold"/>
</dbReference>
<evidence type="ECO:0000313" key="6">
    <source>
        <dbReference type="EMBL" id="HIT50578.1"/>
    </source>
</evidence>
<dbReference type="InterPro" id="IPR051801">
    <property type="entry name" value="GH28_Enzymes"/>
</dbReference>
<dbReference type="Pfam" id="PF00295">
    <property type="entry name" value="Glyco_hydro_28"/>
    <property type="match status" value="1"/>
</dbReference>
<evidence type="ECO:0000256" key="1">
    <source>
        <dbReference type="ARBA" id="ARBA00008834"/>
    </source>
</evidence>